<evidence type="ECO:0000313" key="2">
    <source>
        <dbReference type="EMBL" id="KAK8887709.1"/>
    </source>
</evidence>
<dbReference type="Proteomes" id="UP001470230">
    <property type="component" value="Unassembled WGS sequence"/>
</dbReference>
<reference evidence="2 3" key="1">
    <citation type="submission" date="2024-04" db="EMBL/GenBank/DDBJ databases">
        <title>Tritrichomonas musculus Genome.</title>
        <authorList>
            <person name="Alves-Ferreira E."/>
            <person name="Grigg M."/>
            <person name="Lorenzi H."/>
            <person name="Galac M."/>
        </authorList>
    </citation>
    <scope>NUCLEOTIDE SEQUENCE [LARGE SCALE GENOMIC DNA]</scope>
    <source>
        <strain evidence="2 3">EAF2021</strain>
    </source>
</reference>
<proteinExistence type="predicted"/>
<organism evidence="2 3">
    <name type="scientific">Tritrichomonas musculus</name>
    <dbReference type="NCBI Taxonomy" id="1915356"/>
    <lineage>
        <taxon>Eukaryota</taxon>
        <taxon>Metamonada</taxon>
        <taxon>Parabasalia</taxon>
        <taxon>Tritrichomonadida</taxon>
        <taxon>Tritrichomonadidae</taxon>
        <taxon>Tritrichomonas</taxon>
    </lineage>
</organism>
<accession>A0ABR2K9I9</accession>
<feature type="domain" description="Vps16 N-terminal" evidence="1">
    <location>
        <begin position="73"/>
        <end position="412"/>
    </location>
</feature>
<protein>
    <submittedName>
        <fullName evidence="2">Vacuolar protein sorting-associated protein 16</fullName>
    </submittedName>
</protein>
<dbReference type="PANTHER" id="PTHR12811:SF0">
    <property type="entry name" value="VACUOLAR PROTEIN SORTING-ASSOCIATED PROTEIN 16 HOMOLOG"/>
    <property type="match status" value="1"/>
</dbReference>
<dbReference type="Pfam" id="PF04841">
    <property type="entry name" value="Vps16_N"/>
    <property type="match status" value="1"/>
</dbReference>
<evidence type="ECO:0000259" key="1">
    <source>
        <dbReference type="Pfam" id="PF04841"/>
    </source>
</evidence>
<dbReference type="PANTHER" id="PTHR12811">
    <property type="entry name" value="VACUOLAR PROTEIN SORTING VPS16"/>
    <property type="match status" value="1"/>
</dbReference>
<dbReference type="InterPro" id="IPR006926">
    <property type="entry name" value="Vps16_N"/>
</dbReference>
<dbReference type="EMBL" id="JAPFFF010000006">
    <property type="protein sequence ID" value="KAK8887709.1"/>
    <property type="molecule type" value="Genomic_DNA"/>
</dbReference>
<gene>
    <name evidence="2" type="ORF">M9Y10_038763</name>
</gene>
<keyword evidence="3" id="KW-1185">Reference proteome</keyword>
<comment type="caution">
    <text evidence="2">The sequence shown here is derived from an EMBL/GenBank/DDBJ whole genome shotgun (WGS) entry which is preliminary data.</text>
</comment>
<name>A0ABR2K9I9_9EUKA</name>
<sequence>MEYLIGKEDISDTSIVDISKDWRVYGDTCLSWRKLWDLDSTLYFGNDAEEKFSGGNDGTLIARYRKPDISYHAKSIEIYDYKGNKIYEYQIKDANDLFFHVTKEDRLIVLTSNGCLMTFFAGREVSKVQICDQDKNILKAELWDEGLVFINQDFDLFYMQFTEKPQLLHNIKNYCQMIDKMKIVPPNDTRQLTIFITNASDKIFVINEHDIEEVILEPDSFIANFSINSCCSHIAFLINSLDDTKILVTEIDPKNILVNTYLEQRNEVMQQLSWAGSSVPIISYEDSVNILCNDFHIYEMSNGRYPFSGRSWVFPSSNYSLIFSSGALFILKEISDNLFDALRSDIKTSSMNLVNAFLKRSSEKALMMKKEGTLRNAVDMTISAAFDIDSPQVQQLFMFAANFGRTYLDLSNGSEAFSDDIQKLRICNSFVKELNIFISPLNLYDITSSRSLLSRICNRKRFSLALKIADFLKSYDKQFIVTEWCLAMAYENQDDENALKFISAKYSKNEELFEINAIATALSKEGRLNLAKKVAGLDKASMNVVPFFISCGMWEEALVAAQNSYDSTLFVECFNKAIDNKLDDTVLNIVKNHKTMLKTIAKLIPSDPETINHIQNIKSGNDEELSLIIKRNKTYIRVISENSSSFLPPNIFNYVKGQQMSANQFQVDWKQPLGDRTINKALEEIILSIDYTSVSNITDFIKKCSHSTNFLTKKFGSHDDKYYIMIATVLAKHKKWVEFCALTDNAFKNYYHNYVMIALYNFGYDHAIEFIQKIHDTGRAKKLEELLKNPDQTSQFVEYLDKNPKTFHYFK</sequence>
<dbReference type="InterPro" id="IPR016534">
    <property type="entry name" value="VPS16"/>
</dbReference>
<evidence type="ECO:0000313" key="3">
    <source>
        <dbReference type="Proteomes" id="UP001470230"/>
    </source>
</evidence>